<dbReference type="OrthoDB" id="1787318at2"/>
<feature type="transmembrane region" description="Helical" evidence="1">
    <location>
        <begin position="107"/>
        <end position="132"/>
    </location>
</feature>
<dbReference type="InterPro" id="IPR023804">
    <property type="entry name" value="DUF3792_TM"/>
</dbReference>
<proteinExistence type="predicted"/>
<accession>A0A1M4SZS2</accession>
<dbReference type="RefSeq" id="WP_073234579.1">
    <property type="nucleotide sequence ID" value="NZ_FQUY01000001.1"/>
</dbReference>
<dbReference type="Proteomes" id="UP000184148">
    <property type="component" value="Unassembled WGS sequence"/>
</dbReference>
<dbReference type="EMBL" id="FQUY01000001">
    <property type="protein sequence ID" value="SHE37711.1"/>
    <property type="molecule type" value="Genomic_DNA"/>
</dbReference>
<protein>
    <submittedName>
        <fullName evidence="2">Putative membrane protein, TIGR04086 family</fullName>
    </submittedName>
</protein>
<evidence type="ECO:0000313" key="2">
    <source>
        <dbReference type="EMBL" id="SHE37711.1"/>
    </source>
</evidence>
<keyword evidence="1" id="KW-0472">Membrane</keyword>
<evidence type="ECO:0000256" key="1">
    <source>
        <dbReference type="SAM" id="Phobius"/>
    </source>
</evidence>
<feature type="transmembrane region" description="Helical" evidence="1">
    <location>
        <begin position="50"/>
        <end position="71"/>
    </location>
</feature>
<feature type="transmembrane region" description="Helical" evidence="1">
    <location>
        <begin position="78"/>
        <end position="101"/>
    </location>
</feature>
<dbReference type="Pfam" id="PF12670">
    <property type="entry name" value="DUF3792"/>
    <property type="match status" value="1"/>
</dbReference>
<organism evidence="2 3">
    <name type="scientific">Desulforamulus putei DSM 12395</name>
    <dbReference type="NCBI Taxonomy" id="1121429"/>
    <lineage>
        <taxon>Bacteria</taxon>
        <taxon>Bacillati</taxon>
        <taxon>Bacillota</taxon>
        <taxon>Clostridia</taxon>
        <taxon>Eubacteriales</taxon>
        <taxon>Peptococcaceae</taxon>
        <taxon>Desulforamulus</taxon>
    </lineage>
</organism>
<feature type="transmembrane region" description="Helical" evidence="1">
    <location>
        <begin position="24"/>
        <end position="44"/>
    </location>
</feature>
<keyword evidence="3" id="KW-1185">Reference proteome</keyword>
<dbReference type="NCBIfam" id="TIGR04086">
    <property type="entry name" value="TIGR04086_membr"/>
    <property type="match status" value="1"/>
</dbReference>
<name>A0A1M4SZS2_9FIRM</name>
<dbReference type="STRING" id="1121429.SAMN02745133_00298"/>
<gene>
    <name evidence="2" type="ORF">SAMN02745133_00298</name>
</gene>
<keyword evidence="1" id="KW-1133">Transmembrane helix</keyword>
<sequence length="133" mass="13744">MALLKQETPDTPVLHFPSVWRGTLLSLGFSLGLSILAGLAYYFTGLSENTMPWVAAGIFFTSVVVGSGYAAKRARSRGLFNGLGVGIATFIIIWLLVGLFLPGDVLLVGALGKFALTLVAGALGGMLGVGLAS</sequence>
<dbReference type="AlphaFoldDB" id="A0A1M4SZS2"/>
<reference evidence="3" key="1">
    <citation type="submission" date="2016-11" db="EMBL/GenBank/DDBJ databases">
        <authorList>
            <person name="Varghese N."/>
            <person name="Submissions S."/>
        </authorList>
    </citation>
    <scope>NUCLEOTIDE SEQUENCE [LARGE SCALE GENOMIC DNA]</scope>
    <source>
        <strain evidence="3">DSM 12395</strain>
    </source>
</reference>
<keyword evidence="1" id="KW-0812">Transmembrane</keyword>
<evidence type="ECO:0000313" key="3">
    <source>
        <dbReference type="Proteomes" id="UP000184148"/>
    </source>
</evidence>